<dbReference type="SUPFAM" id="SSF51658">
    <property type="entry name" value="Xylose isomerase-like"/>
    <property type="match status" value="1"/>
</dbReference>
<dbReference type="eggNOG" id="arCOG01902">
    <property type="taxonomic scope" value="Archaea"/>
</dbReference>
<keyword evidence="3" id="KW-1185">Reference proteome</keyword>
<evidence type="ECO:0000313" key="3">
    <source>
        <dbReference type="Proteomes" id="UP000019024"/>
    </source>
</evidence>
<evidence type="ECO:0000259" key="1">
    <source>
        <dbReference type="Pfam" id="PF01261"/>
    </source>
</evidence>
<keyword evidence="2" id="KW-0614">Plasmid</keyword>
<dbReference type="HOGENOM" id="CLU_059523_1_2_2"/>
<reference evidence="2 3" key="1">
    <citation type="submission" date="2014-01" db="EMBL/GenBank/DDBJ databases">
        <authorList>
            <consortium name="DOE Joint Genome Institute"/>
            <person name="Anderson I."/>
            <person name="Huntemann M."/>
            <person name="Han J."/>
            <person name="Chen A."/>
            <person name="Kyrpides N."/>
            <person name="Mavromatis K."/>
            <person name="Markowitz V."/>
            <person name="Palaniappan K."/>
            <person name="Ivanova N."/>
            <person name="Schaumberg A."/>
            <person name="Pati A."/>
            <person name="Liolios K."/>
            <person name="Nordberg H.P."/>
            <person name="Cantor M.N."/>
            <person name="Hua S.X."/>
            <person name="Woyke T."/>
        </authorList>
    </citation>
    <scope>NUCLEOTIDE SEQUENCE [LARGE SCALE GENOMIC DNA]</scope>
    <source>
        <strain evidence="2 3">XH-48</strain>
        <plasmid evidence="3">2</plasmid>
    </source>
</reference>
<dbReference type="AlphaFoldDB" id="W0JT72"/>
<feature type="domain" description="Xylose isomerase-like TIM barrel" evidence="1">
    <location>
        <begin position="22"/>
        <end position="247"/>
    </location>
</feature>
<proteinExistence type="predicted"/>
<dbReference type="KEGG" id="hlr:HALLA_00615"/>
<organism evidence="2 3">
    <name type="scientific">Halostagnicola larsenii XH-48</name>
    <dbReference type="NCBI Taxonomy" id="797299"/>
    <lineage>
        <taxon>Archaea</taxon>
        <taxon>Methanobacteriati</taxon>
        <taxon>Methanobacteriota</taxon>
        <taxon>Stenosarchaea group</taxon>
        <taxon>Halobacteria</taxon>
        <taxon>Halobacteriales</taxon>
        <taxon>Natrialbaceae</taxon>
        <taxon>Halostagnicola</taxon>
    </lineage>
</organism>
<sequence>MVRTAINVYSVRELDDSVLELIDRVAEAGYDGIQFSGNHTALDGDHEEIATALKETGLEVPPPHVSIEKLEESLDEVRIAYEALGVNEAAVPYLPQSEFQSVDAIDQTTRRLSALHDELDDENWDLHYHYHDHEFGNIDDEVTGFETLTERTDIKIELDVGWAQYAGRDPIELIETYGNRMPLIHMKDLDTDAEPRECFREIGEGDVDMQGCADAARDAGSEWLIYEHDDPEDPLASIDYGAEFLDSL</sequence>
<dbReference type="InterPro" id="IPR013022">
    <property type="entry name" value="Xyl_isomerase-like_TIM-brl"/>
</dbReference>
<dbReference type="Pfam" id="PF01261">
    <property type="entry name" value="AP_endonuc_2"/>
    <property type="match status" value="1"/>
</dbReference>
<dbReference type="OrthoDB" id="165864at2157"/>
<gene>
    <name evidence="2" type="ORF">HALLA_00615</name>
</gene>
<name>W0JT72_9EURY</name>
<geneLocation type="plasmid" evidence="2">
    <name>unnamed</name>
</geneLocation>
<accession>W0JT72</accession>
<evidence type="ECO:0000313" key="2">
    <source>
        <dbReference type="EMBL" id="AHG01826.1"/>
    </source>
</evidence>
<dbReference type="EMBL" id="CP007057">
    <property type="protein sequence ID" value="AHG01826.1"/>
    <property type="molecule type" value="Genomic_DNA"/>
</dbReference>
<dbReference type="PANTHER" id="PTHR12110">
    <property type="entry name" value="HYDROXYPYRUVATE ISOMERASE"/>
    <property type="match status" value="1"/>
</dbReference>
<dbReference type="Proteomes" id="UP000019024">
    <property type="component" value="Plasmid unnamed2"/>
</dbReference>
<dbReference type="InterPro" id="IPR036237">
    <property type="entry name" value="Xyl_isomerase-like_sf"/>
</dbReference>
<protein>
    <recommendedName>
        <fullName evidence="1">Xylose isomerase-like TIM barrel domain-containing protein</fullName>
    </recommendedName>
</protein>
<dbReference type="Gene3D" id="3.20.20.150">
    <property type="entry name" value="Divalent-metal-dependent TIM barrel enzymes"/>
    <property type="match status" value="1"/>
</dbReference>
<dbReference type="PANTHER" id="PTHR12110:SF41">
    <property type="entry name" value="INOSOSE DEHYDRATASE"/>
    <property type="match status" value="1"/>
</dbReference>
<dbReference type="InterPro" id="IPR050312">
    <property type="entry name" value="IolE/XylAMocC-like"/>
</dbReference>